<keyword evidence="6" id="KW-0406">Ion transport</keyword>
<keyword evidence="11" id="KW-1185">Reference proteome</keyword>
<keyword evidence="3" id="KW-1003">Cell membrane</keyword>
<accession>A0ABW9J196</accession>
<name>A0ABW9J196_9SPHI</name>
<evidence type="ECO:0000256" key="1">
    <source>
        <dbReference type="ARBA" id="ARBA00004651"/>
    </source>
</evidence>
<dbReference type="Pfam" id="PF25539">
    <property type="entry name" value="Bestrophin_2"/>
    <property type="match status" value="1"/>
</dbReference>
<keyword evidence="2" id="KW-0813">Transport</keyword>
<evidence type="ECO:0000256" key="7">
    <source>
        <dbReference type="ARBA" id="ARBA00023136"/>
    </source>
</evidence>
<feature type="transmembrane region" description="Helical" evidence="9">
    <location>
        <begin position="12"/>
        <end position="34"/>
    </location>
</feature>
<protein>
    <submittedName>
        <fullName evidence="10">Bestrophin family protein</fullName>
    </submittedName>
</protein>
<feature type="transmembrane region" description="Helical" evidence="9">
    <location>
        <begin position="204"/>
        <end position="223"/>
    </location>
</feature>
<keyword evidence="7 9" id="KW-0472">Membrane</keyword>
<feature type="transmembrane region" description="Helical" evidence="9">
    <location>
        <begin position="46"/>
        <end position="66"/>
    </location>
</feature>
<comment type="caution">
    <text evidence="10">The sequence shown here is derived from an EMBL/GenBank/DDBJ whole genome shotgun (WGS) entry which is preliminary data.</text>
</comment>
<evidence type="ECO:0000256" key="9">
    <source>
        <dbReference type="SAM" id="Phobius"/>
    </source>
</evidence>
<evidence type="ECO:0000256" key="6">
    <source>
        <dbReference type="ARBA" id="ARBA00023065"/>
    </source>
</evidence>
<evidence type="ECO:0000256" key="5">
    <source>
        <dbReference type="ARBA" id="ARBA00022989"/>
    </source>
</evidence>
<dbReference type="PANTHER" id="PTHR33281:SF19">
    <property type="entry name" value="VOLTAGE-DEPENDENT ANION CHANNEL-FORMING PROTEIN YNEE"/>
    <property type="match status" value="1"/>
</dbReference>
<evidence type="ECO:0000256" key="4">
    <source>
        <dbReference type="ARBA" id="ARBA00022692"/>
    </source>
</evidence>
<gene>
    <name evidence="10" type="ORF">E6A44_001845</name>
</gene>
<dbReference type="EMBL" id="SSHJ02000001">
    <property type="protein sequence ID" value="MFN0254296.1"/>
    <property type="molecule type" value="Genomic_DNA"/>
</dbReference>
<comment type="subcellular location">
    <subcellularLocation>
        <location evidence="1">Cell membrane</location>
        <topology evidence="1">Multi-pass membrane protein</topology>
    </subcellularLocation>
</comment>
<feature type="transmembrane region" description="Helical" evidence="9">
    <location>
        <begin position="229"/>
        <end position="249"/>
    </location>
</feature>
<reference evidence="10 11" key="1">
    <citation type="submission" date="2024-12" db="EMBL/GenBank/DDBJ databases">
        <authorList>
            <person name="Hu S."/>
        </authorList>
    </citation>
    <scope>NUCLEOTIDE SEQUENCE [LARGE SCALE GENOMIC DNA]</scope>
    <source>
        <strain evidence="10 11">THG-T11</strain>
    </source>
</reference>
<dbReference type="RefSeq" id="WP_138721462.1">
    <property type="nucleotide sequence ID" value="NZ_SSHJ02000001.1"/>
</dbReference>
<evidence type="ECO:0000313" key="10">
    <source>
        <dbReference type="EMBL" id="MFN0254296.1"/>
    </source>
</evidence>
<dbReference type="PANTHER" id="PTHR33281">
    <property type="entry name" value="UPF0187 PROTEIN YNEE"/>
    <property type="match status" value="1"/>
</dbReference>
<keyword evidence="5 9" id="KW-1133">Transmembrane helix</keyword>
<sequence>MVIGVNIRAARILYRMWAGLLLHSLFVVVVNFALDYLAIDLSLSGVISMIGIVLSILMGFRISSAYDRWWEARKIWGDVVNTSRSFAGQLIAFTHQSGLPRKHLESVIYRQIAIVYAMGYSLRQQRYTDIIKPFLAEDEHRQLIGKQNLPNLLLLHNLYAVKLLEKDGQLTNFEMLRLSDMISHLTASFGASERIKNTPFPLPYSYFTSILVHLFALMVPFGMAELALLTVPVSIAVIFIFLAIEQIAIEIQDPFANRENDIPVIALSKIIEIDLKEMLGDVVLPSRRQPRDGILM</sequence>
<evidence type="ECO:0000256" key="8">
    <source>
        <dbReference type="ARBA" id="ARBA00034708"/>
    </source>
</evidence>
<organism evidence="10 11">
    <name type="scientific">Pedobacter ureilyticus</name>
    <dbReference type="NCBI Taxonomy" id="1393051"/>
    <lineage>
        <taxon>Bacteria</taxon>
        <taxon>Pseudomonadati</taxon>
        <taxon>Bacteroidota</taxon>
        <taxon>Sphingobacteriia</taxon>
        <taxon>Sphingobacteriales</taxon>
        <taxon>Sphingobacteriaceae</taxon>
        <taxon>Pedobacter</taxon>
    </lineage>
</organism>
<keyword evidence="4 9" id="KW-0812">Transmembrane</keyword>
<evidence type="ECO:0000256" key="3">
    <source>
        <dbReference type="ARBA" id="ARBA00022475"/>
    </source>
</evidence>
<proteinExistence type="inferred from homology"/>
<evidence type="ECO:0000313" key="11">
    <source>
        <dbReference type="Proteomes" id="UP001517247"/>
    </source>
</evidence>
<comment type="similarity">
    <text evidence="8">Belongs to the anion channel-forming bestrophin (TC 1.A.46) family.</text>
</comment>
<dbReference type="InterPro" id="IPR044669">
    <property type="entry name" value="YneE/VCCN1/2-like"/>
</dbReference>
<dbReference type="Proteomes" id="UP001517247">
    <property type="component" value="Unassembled WGS sequence"/>
</dbReference>
<evidence type="ECO:0000256" key="2">
    <source>
        <dbReference type="ARBA" id="ARBA00022448"/>
    </source>
</evidence>